<dbReference type="Pfam" id="PF07940">
    <property type="entry name" value="Hepar_II_III_C"/>
    <property type="match status" value="1"/>
</dbReference>
<evidence type="ECO:0000259" key="1">
    <source>
        <dbReference type="Pfam" id="PF07940"/>
    </source>
</evidence>
<dbReference type="AlphaFoldDB" id="A0A2U2X9L2"/>
<evidence type="ECO:0000259" key="2">
    <source>
        <dbReference type="Pfam" id="PF26374"/>
    </source>
</evidence>
<dbReference type="EMBL" id="QFRI01000001">
    <property type="protein sequence ID" value="PWH84469.1"/>
    <property type="molecule type" value="Genomic_DNA"/>
</dbReference>
<feature type="domain" description="Heparinase II/III-like C-terminal" evidence="1">
    <location>
        <begin position="142"/>
        <end position="199"/>
    </location>
</feature>
<dbReference type="InterPro" id="IPR058848">
    <property type="entry name" value="Ulvan_lyase_C"/>
</dbReference>
<evidence type="ECO:0008006" key="6">
    <source>
        <dbReference type="Google" id="ProtNLM"/>
    </source>
</evidence>
<gene>
    <name evidence="4" type="ORF">DIS18_08085</name>
</gene>
<dbReference type="Proteomes" id="UP000245375">
    <property type="component" value="Unassembled WGS sequence"/>
</dbReference>
<dbReference type="GO" id="GO:0016829">
    <property type="term" value="F:lyase activity"/>
    <property type="evidence" value="ECO:0007669"/>
    <property type="project" value="InterPro"/>
</dbReference>
<reference evidence="4 5" key="1">
    <citation type="submission" date="2018-05" db="EMBL/GenBank/DDBJ databases">
        <title>Algibacter marinivivus sp. nov., isolated from sample around a algae.</title>
        <authorList>
            <person name="Zhong X."/>
        </authorList>
    </citation>
    <scope>NUCLEOTIDE SEQUENCE [LARGE SCALE GENOMIC DNA]</scope>
    <source>
        <strain evidence="4 5">ZY111</strain>
    </source>
</reference>
<comment type="caution">
    <text evidence="4">The sequence shown here is derived from an EMBL/GenBank/DDBJ whole genome shotgun (WGS) entry which is preliminary data.</text>
</comment>
<dbReference type="Pfam" id="PF26377">
    <property type="entry name" value="Ulvan_lyase_2nd"/>
    <property type="match status" value="1"/>
</dbReference>
<dbReference type="InterPro" id="IPR012480">
    <property type="entry name" value="Hepar_II_III_C"/>
</dbReference>
<evidence type="ECO:0000313" key="5">
    <source>
        <dbReference type="Proteomes" id="UP000245375"/>
    </source>
</evidence>
<reference evidence="5" key="3">
    <citation type="submission" date="2018-05" db="EMBL/GenBank/DDBJ databases">
        <authorList>
            <person name="Lu D."/>
        </authorList>
    </citation>
    <scope>NUCLEOTIDE SEQUENCE [LARGE SCALE GENOMIC DNA]</scope>
    <source>
        <strain evidence="5">ZY111</strain>
    </source>
</reference>
<reference evidence="5" key="2">
    <citation type="submission" date="2018-05" db="EMBL/GenBank/DDBJ databases">
        <title>Algibacter marinivivus sp. nov., isolated from sample around a algae.</title>
        <authorList>
            <person name="Lu D."/>
        </authorList>
    </citation>
    <scope>NUCLEOTIDE SEQUENCE [LARGE SCALE GENOMIC DNA]</scope>
    <source>
        <strain evidence="5">ZY111</strain>
    </source>
</reference>
<proteinExistence type="predicted"/>
<dbReference type="Gene3D" id="2.70.98.70">
    <property type="match status" value="1"/>
</dbReference>
<name>A0A2U2X9L2_9FLAO</name>
<evidence type="ECO:0000313" key="4">
    <source>
        <dbReference type="EMBL" id="PWH84469.1"/>
    </source>
</evidence>
<accession>A0A2U2X9L2</accession>
<dbReference type="RefSeq" id="WP_109352473.1">
    <property type="nucleotide sequence ID" value="NZ_QFRI01000001.1"/>
</dbReference>
<dbReference type="OrthoDB" id="8732671at2"/>
<dbReference type="InterPro" id="IPR058849">
    <property type="entry name" value="Ulvan_lyase_2nd"/>
</dbReference>
<keyword evidence="5" id="KW-1185">Reference proteome</keyword>
<protein>
    <recommendedName>
        <fullName evidence="6">Heparinase II/III-like protein</fullName>
    </recommendedName>
</protein>
<sequence length="515" mass="58893">MVVNKYDPTLKLGKKYQNILYALARLDYFVYPNNEIIRWGDGHRRAHAPYEAYENAYVLSKIDSLPNLQNKFAPLIKRALTKGKYHRENPEALFWFDNDISEEVAKIDLPRTDRVYHAGIVLQRNLSNTNKSKDGLMCFVGGAHMVHGHAEGMNIELYGEGQVLGVDHGRKRYGKDLHENYSRIFAAHNTVIVNGSSQGEGGWVNLGINKVELISMEPQVGKEGVSPYHSFSQTSFEDNKGDKAEASQERTLALIRTSPTTGYYVDVFRSKSKLSNEYHDYLYHNIGDKIVFENSDMAFKKTPKRYIANANANWKHNKVYRNPGWHFFKNVKTSKSYHNDIKATFNTKKLSTGSVFMQLHIPGFKNRTYTKVKAPITFESPKPYSNLPTPTLIIRNNGSAWENPFVVVYEPFNKNEKPTISSVNKIEQDGIYKGLKIESNTPSKKIIQYIITQSKGDIFKNEALGLYFKGSFAIITLDEKQKLQNIYIGEGQKLVYKNKIITANENSTFYKEMSR</sequence>
<feature type="domain" description="Endo-acting ulvan lyase C-terminal" evidence="2">
    <location>
        <begin position="420"/>
        <end position="512"/>
    </location>
</feature>
<evidence type="ECO:0000259" key="3">
    <source>
        <dbReference type="Pfam" id="PF26377"/>
    </source>
</evidence>
<organism evidence="4 5">
    <name type="scientific">Algibacter marinivivus</name>
    <dbReference type="NCBI Taxonomy" id="2100723"/>
    <lineage>
        <taxon>Bacteria</taxon>
        <taxon>Pseudomonadati</taxon>
        <taxon>Bacteroidota</taxon>
        <taxon>Flavobacteriia</taxon>
        <taxon>Flavobacteriales</taxon>
        <taxon>Flavobacteriaceae</taxon>
        <taxon>Algibacter</taxon>
    </lineage>
</organism>
<feature type="domain" description="Endo-acting ulvan lyase 2nd" evidence="3">
    <location>
        <begin position="2"/>
        <end position="94"/>
    </location>
</feature>
<dbReference type="Pfam" id="PF26374">
    <property type="entry name" value="Ulvan_lyaseC"/>
    <property type="match status" value="1"/>
</dbReference>